<keyword evidence="8 9" id="KW-0472">Membrane</keyword>
<name>A0A2U8W7X4_9HYPH</name>
<evidence type="ECO:0000256" key="4">
    <source>
        <dbReference type="ARBA" id="ARBA00022475"/>
    </source>
</evidence>
<accession>A0A2U8W7X4</accession>
<evidence type="ECO:0000256" key="8">
    <source>
        <dbReference type="ARBA" id="ARBA00023136"/>
    </source>
</evidence>
<evidence type="ECO:0000256" key="6">
    <source>
        <dbReference type="ARBA" id="ARBA00022692"/>
    </source>
</evidence>
<dbReference type="EMBL" id="CP029550">
    <property type="protein sequence ID" value="AWN41731.1"/>
    <property type="molecule type" value="Genomic_DNA"/>
</dbReference>
<feature type="coiled-coil region" evidence="10">
    <location>
        <begin position="163"/>
        <end position="235"/>
    </location>
</feature>
<dbReference type="SUPFAM" id="SSF111369">
    <property type="entry name" value="HlyD-like secretion proteins"/>
    <property type="match status" value="1"/>
</dbReference>
<dbReference type="Pfam" id="PF25994">
    <property type="entry name" value="HH_AprE"/>
    <property type="match status" value="1"/>
</dbReference>
<gene>
    <name evidence="13" type="ORF">DK389_15955</name>
</gene>
<dbReference type="InterPro" id="IPR010129">
    <property type="entry name" value="T1SS_HlyD"/>
</dbReference>
<evidence type="ECO:0000256" key="5">
    <source>
        <dbReference type="ARBA" id="ARBA00022519"/>
    </source>
</evidence>
<evidence type="ECO:0000256" key="2">
    <source>
        <dbReference type="ARBA" id="ARBA00009477"/>
    </source>
</evidence>
<reference evidence="14" key="1">
    <citation type="submission" date="2018-05" db="EMBL/GenBank/DDBJ databases">
        <title>Complete Genome Sequence of Methylobacterium sp. 17SD2-17.</title>
        <authorList>
            <person name="Srinivasan S."/>
        </authorList>
    </citation>
    <scope>NUCLEOTIDE SEQUENCE [LARGE SCALE GENOMIC DNA]</scope>
    <source>
        <strain evidence="14">17SD2-17</strain>
    </source>
</reference>
<organism evidence="13 14">
    <name type="scientific">Methylobacterium durans</name>
    <dbReference type="NCBI Taxonomy" id="2202825"/>
    <lineage>
        <taxon>Bacteria</taxon>
        <taxon>Pseudomonadati</taxon>
        <taxon>Pseudomonadota</taxon>
        <taxon>Alphaproteobacteria</taxon>
        <taxon>Hyphomicrobiales</taxon>
        <taxon>Methylobacteriaceae</taxon>
        <taxon>Methylobacterium</taxon>
    </lineage>
</organism>
<dbReference type="InterPro" id="IPR058781">
    <property type="entry name" value="HH_AprE-like"/>
</dbReference>
<dbReference type="Proteomes" id="UP000245926">
    <property type="component" value="Chromosome"/>
</dbReference>
<evidence type="ECO:0000256" key="10">
    <source>
        <dbReference type="SAM" id="Coils"/>
    </source>
</evidence>
<dbReference type="PANTHER" id="PTHR30386:SF17">
    <property type="entry name" value="ALKALINE PROTEASE SECRETION PROTEIN APRE"/>
    <property type="match status" value="1"/>
</dbReference>
<keyword evidence="6 9" id="KW-0812">Transmembrane</keyword>
<keyword evidence="4 9" id="KW-1003">Cell membrane</keyword>
<feature type="transmembrane region" description="Helical" evidence="9">
    <location>
        <begin position="21"/>
        <end position="40"/>
    </location>
</feature>
<dbReference type="InterPro" id="IPR058982">
    <property type="entry name" value="Beta-barrel_AprE"/>
</dbReference>
<dbReference type="GO" id="GO:0005886">
    <property type="term" value="C:plasma membrane"/>
    <property type="evidence" value="ECO:0007669"/>
    <property type="project" value="UniProtKB-SubCell"/>
</dbReference>
<keyword evidence="5 9" id="KW-0997">Cell inner membrane</keyword>
<dbReference type="OrthoDB" id="9810980at2"/>
<proteinExistence type="inferred from homology"/>
<dbReference type="KEGG" id="mets:DK389_15955"/>
<dbReference type="Gene3D" id="2.40.30.170">
    <property type="match status" value="1"/>
</dbReference>
<keyword evidence="10" id="KW-0175">Coiled coil</keyword>
<evidence type="ECO:0000256" key="7">
    <source>
        <dbReference type="ARBA" id="ARBA00022989"/>
    </source>
</evidence>
<keyword evidence="14" id="KW-1185">Reference proteome</keyword>
<protein>
    <recommendedName>
        <fullName evidence="9">Membrane fusion protein (MFP) family protein</fullName>
    </recommendedName>
</protein>
<dbReference type="GO" id="GO:0015031">
    <property type="term" value="P:protein transport"/>
    <property type="evidence" value="ECO:0007669"/>
    <property type="project" value="InterPro"/>
</dbReference>
<keyword evidence="3 9" id="KW-0813">Transport</keyword>
<evidence type="ECO:0000313" key="13">
    <source>
        <dbReference type="EMBL" id="AWN41731.1"/>
    </source>
</evidence>
<evidence type="ECO:0000256" key="3">
    <source>
        <dbReference type="ARBA" id="ARBA00022448"/>
    </source>
</evidence>
<dbReference type="Gene3D" id="2.40.50.100">
    <property type="match status" value="1"/>
</dbReference>
<comment type="similarity">
    <text evidence="2 9">Belongs to the membrane fusion protein (MFP) (TC 8.A.1) family.</text>
</comment>
<dbReference type="AlphaFoldDB" id="A0A2U8W7X4"/>
<comment type="subcellular location">
    <subcellularLocation>
        <location evidence="1 9">Cell inner membrane</location>
        <topology evidence="1 9">Single-pass membrane protein</topology>
    </subcellularLocation>
</comment>
<feature type="domain" description="AprE-like beta-barrel" evidence="12">
    <location>
        <begin position="327"/>
        <end position="417"/>
    </location>
</feature>
<dbReference type="PRINTS" id="PR01490">
    <property type="entry name" value="RTXTOXIND"/>
</dbReference>
<sequence>MTTALTIQPPPIRTDWRRPVLLAYLVILIAFGGGAGWAAFAKLESAAIASGVVMSQSNKKTVQHLEGGIVREILVRDGDQVQEGQTLLRLDDTQARASLETTRSQQAIDRIREARLLAERDQTDRIVLPDSVTSRAHEPAIARAIQDEKGNLRERAVYLRSQTDVLNAKIVQTEQEVRALRNDADSTKQQLVTIDQELSGLRQLLAKQLVPVSRVAALERERIRLQGALDRAISDAKKGEQAIDETKLTIVQTQKQFLQQVSSDIIDVRKSLAELAEKENVAKDILSRVEVRAPRTGIVQSMKVFTIGAVLRPGDTMLEIAPTGDQLTVGIQISPADVDSVAEGLRAEVRFPTYHSRRVPIMLGQVRSVSYDRVTDPQNPQNSYFQGEVVVDAASVPAEIKDRLKPGMPADVIVTTGEQTPLDYFLGPLFDRVAHGMREK</sequence>
<evidence type="ECO:0000313" key="14">
    <source>
        <dbReference type="Proteomes" id="UP000245926"/>
    </source>
</evidence>
<dbReference type="RefSeq" id="WP_109891021.1">
    <property type="nucleotide sequence ID" value="NZ_CP029550.1"/>
</dbReference>
<dbReference type="Pfam" id="PF26002">
    <property type="entry name" value="Beta-barrel_AprE"/>
    <property type="match status" value="1"/>
</dbReference>
<dbReference type="InterPro" id="IPR050739">
    <property type="entry name" value="MFP"/>
</dbReference>
<feature type="domain" description="AprE-like long alpha-helical hairpin" evidence="11">
    <location>
        <begin position="95"/>
        <end position="284"/>
    </location>
</feature>
<evidence type="ECO:0000259" key="12">
    <source>
        <dbReference type="Pfam" id="PF26002"/>
    </source>
</evidence>
<keyword evidence="7 9" id="KW-1133">Transmembrane helix</keyword>
<dbReference type="PANTHER" id="PTHR30386">
    <property type="entry name" value="MEMBRANE FUSION SUBUNIT OF EMRAB-TOLC MULTIDRUG EFFLUX PUMP"/>
    <property type="match status" value="1"/>
</dbReference>
<evidence type="ECO:0000256" key="9">
    <source>
        <dbReference type="RuleBase" id="RU365093"/>
    </source>
</evidence>
<evidence type="ECO:0000259" key="11">
    <source>
        <dbReference type="Pfam" id="PF25994"/>
    </source>
</evidence>
<dbReference type="NCBIfam" id="TIGR01843">
    <property type="entry name" value="type_I_hlyD"/>
    <property type="match status" value="1"/>
</dbReference>
<evidence type="ECO:0000256" key="1">
    <source>
        <dbReference type="ARBA" id="ARBA00004377"/>
    </source>
</evidence>